<proteinExistence type="predicted"/>
<reference evidence="8" key="1">
    <citation type="journal article" date="2020" name="Stud. Mycol.">
        <title>101 Dothideomycetes genomes: a test case for predicting lifestyles and emergence of pathogens.</title>
        <authorList>
            <person name="Haridas S."/>
            <person name="Albert R."/>
            <person name="Binder M."/>
            <person name="Bloem J."/>
            <person name="Labutti K."/>
            <person name="Salamov A."/>
            <person name="Andreopoulos B."/>
            <person name="Baker S."/>
            <person name="Barry K."/>
            <person name="Bills G."/>
            <person name="Bluhm B."/>
            <person name="Cannon C."/>
            <person name="Castanera R."/>
            <person name="Culley D."/>
            <person name="Daum C."/>
            <person name="Ezra D."/>
            <person name="Gonzalez J."/>
            <person name="Henrissat B."/>
            <person name="Kuo A."/>
            <person name="Liang C."/>
            <person name="Lipzen A."/>
            <person name="Lutzoni F."/>
            <person name="Magnuson J."/>
            <person name="Mondo S."/>
            <person name="Nolan M."/>
            <person name="Ohm R."/>
            <person name="Pangilinan J."/>
            <person name="Park H.-J."/>
            <person name="Ramirez L."/>
            <person name="Alfaro M."/>
            <person name="Sun H."/>
            <person name="Tritt A."/>
            <person name="Yoshinaga Y."/>
            <person name="Zwiers L.-H."/>
            <person name="Turgeon B."/>
            <person name="Goodwin S."/>
            <person name="Spatafora J."/>
            <person name="Crous P."/>
            <person name="Grigoriev I."/>
        </authorList>
    </citation>
    <scope>NUCLEOTIDE SEQUENCE</scope>
    <source>
        <strain evidence="8">CBS 269.34</strain>
    </source>
</reference>
<name>A0A6A6QP65_9PEZI</name>
<keyword evidence="3 6" id="KW-0812">Transmembrane</keyword>
<feature type="transmembrane region" description="Helical" evidence="6">
    <location>
        <begin position="443"/>
        <end position="464"/>
    </location>
</feature>
<organism evidence="8 9">
    <name type="scientific">Lophium mytilinum</name>
    <dbReference type="NCBI Taxonomy" id="390894"/>
    <lineage>
        <taxon>Eukaryota</taxon>
        <taxon>Fungi</taxon>
        <taxon>Dikarya</taxon>
        <taxon>Ascomycota</taxon>
        <taxon>Pezizomycotina</taxon>
        <taxon>Dothideomycetes</taxon>
        <taxon>Pleosporomycetidae</taxon>
        <taxon>Mytilinidiales</taxon>
        <taxon>Mytilinidiaceae</taxon>
        <taxon>Lophium</taxon>
    </lineage>
</organism>
<feature type="transmembrane region" description="Helical" evidence="6">
    <location>
        <begin position="89"/>
        <end position="107"/>
    </location>
</feature>
<evidence type="ECO:0000256" key="4">
    <source>
        <dbReference type="ARBA" id="ARBA00022989"/>
    </source>
</evidence>
<feature type="transmembrane region" description="Helical" evidence="6">
    <location>
        <begin position="49"/>
        <end position="66"/>
    </location>
</feature>
<feature type="transmembrane region" description="Helical" evidence="6">
    <location>
        <begin position="290"/>
        <end position="310"/>
    </location>
</feature>
<feature type="transmembrane region" description="Helical" evidence="6">
    <location>
        <begin position="380"/>
        <end position="401"/>
    </location>
</feature>
<feature type="transmembrane region" description="Helical" evidence="6">
    <location>
        <begin position="413"/>
        <end position="431"/>
    </location>
</feature>
<dbReference type="OrthoDB" id="2250022at2759"/>
<evidence type="ECO:0000313" key="9">
    <source>
        <dbReference type="Proteomes" id="UP000799750"/>
    </source>
</evidence>
<dbReference type="Pfam" id="PF07690">
    <property type="entry name" value="MFS_1"/>
    <property type="match status" value="1"/>
</dbReference>
<evidence type="ECO:0000313" key="8">
    <source>
        <dbReference type="EMBL" id="KAF2493934.1"/>
    </source>
</evidence>
<evidence type="ECO:0000256" key="5">
    <source>
        <dbReference type="ARBA" id="ARBA00023136"/>
    </source>
</evidence>
<dbReference type="InterPro" id="IPR020846">
    <property type="entry name" value="MFS_dom"/>
</dbReference>
<feature type="transmembrane region" description="Helical" evidence="6">
    <location>
        <begin position="356"/>
        <end position="374"/>
    </location>
</feature>
<dbReference type="Proteomes" id="UP000799750">
    <property type="component" value="Unassembled WGS sequence"/>
</dbReference>
<feature type="transmembrane region" description="Helical" evidence="6">
    <location>
        <begin position="145"/>
        <end position="168"/>
    </location>
</feature>
<keyword evidence="5 6" id="KW-0472">Membrane</keyword>
<dbReference type="InterPro" id="IPR036259">
    <property type="entry name" value="MFS_trans_sf"/>
</dbReference>
<evidence type="ECO:0000256" key="2">
    <source>
        <dbReference type="ARBA" id="ARBA00022448"/>
    </source>
</evidence>
<keyword evidence="9" id="KW-1185">Reference proteome</keyword>
<feature type="transmembrane region" description="Helical" evidence="6">
    <location>
        <begin position="322"/>
        <end position="344"/>
    </location>
</feature>
<dbReference type="SUPFAM" id="SSF103473">
    <property type="entry name" value="MFS general substrate transporter"/>
    <property type="match status" value="1"/>
</dbReference>
<feature type="transmembrane region" description="Helical" evidence="6">
    <location>
        <begin position="214"/>
        <end position="236"/>
    </location>
</feature>
<dbReference type="PANTHER" id="PTHR43791">
    <property type="entry name" value="PERMEASE-RELATED"/>
    <property type="match status" value="1"/>
</dbReference>
<dbReference type="GO" id="GO:0022857">
    <property type="term" value="F:transmembrane transporter activity"/>
    <property type="evidence" value="ECO:0007669"/>
    <property type="project" value="InterPro"/>
</dbReference>
<dbReference type="InterPro" id="IPR011701">
    <property type="entry name" value="MFS"/>
</dbReference>
<accession>A0A6A6QP65</accession>
<keyword evidence="4 6" id="KW-1133">Transmembrane helix</keyword>
<evidence type="ECO:0000256" key="1">
    <source>
        <dbReference type="ARBA" id="ARBA00004141"/>
    </source>
</evidence>
<feature type="domain" description="Major facilitator superfamily (MFS) profile" evidence="7">
    <location>
        <begin position="53"/>
        <end position="469"/>
    </location>
</feature>
<evidence type="ECO:0000259" key="7">
    <source>
        <dbReference type="PROSITE" id="PS50850"/>
    </source>
</evidence>
<comment type="subcellular location">
    <subcellularLocation>
        <location evidence="1">Membrane</location>
        <topology evidence="1">Multi-pass membrane protein</topology>
    </subcellularLocation>
</comment>
<dbReference type="AlphaFoldDB" id="A0A6A6QP65"/>
<keyword evidence="2" id="KW-0813">Transport</keyword>
<dbReference type="FunFam" id="1.20.1250.20:FF:000057">
    <property type="entry name" value="MFS general substrate transporter"/>
    <property type="match status" value="1"/>
</dbReference>
<dbReference type="Gene3D" id="1.20.1250.20">
    <property type="entry name" value="MFS general substrate transporter like domains"/>
    <property type="match status" value="1"/>
</dbReference>
<sequence length="507" mass="56223">MEDIVTAKADVEAVEKVINSVDYLPLPDELLHLSEDEIKKLEKSLTRKLDMTLMPVVALLFLLNILDRNNIANAKISGLTKTLDITNSQYNTCLMIFYVGYVITQIPSNMLITKISRPSVYICCITSAWGVVSMCQAFTKSFGGLFAARFILGLVEAPFLPGVFYLMSCWYKRSELPPRIAILYGSNMLATAFGGLIAAGIISRMDGKAGRPAWEWLFIIEGSMTIAIALLVMPVVPDYPGQHIRSWTGMDKQHHIYAEWRIRKENAGIKDEDTESIWWGLGQALRDPKLYMFVVMQMALITAQSFNNFFPSIVGTLGYNRTITLLLTAPPYIFAFIVSLCVSFHAAHKGERGYHIAIPMIFGLLGNLLAMFVPTLGGRYFSMFLMTSGTYAPYNLCVSWLSSSLPRPASKRAAVFAIVNLMAAGVAHFYTSYAFPDTQKPRYYGGGAMMSAACLICATMALGIKWHLKRENKRFDMVEAGGEVAKTIKGSKAGHGGEATVSFRYVH</sequence>
<dbReference type="EMBL" id="MU004191">
    <property type="protein sequence ID" value="KAF2493934.1"/>
    <property type="molecule type" value="Genomic_DNA"/>
</dbReference>
<evidence type="ECO:0000256" key="6">
    <source>
        <dbReference type="SAM" id="Phobius"/>
    </source>
</evidence>
<dbReference type="FunFam" id="1.20.1250.20:FF:000013">
    <property type="entry name" value="MFS general substrate transporter"/>
    <property type="match status" value="1"/>
</dbReference>
<evidence type="ECO:0000256" key="3">
    <source>
        <dbReference type="ARBA" id="ARBA00022692"/>
    </source>
</evidence>
<gene>
    <name evidence="8" type="ORF">BU16DRAFT_550856</name>
</gene>
<dbReference type="PROSITE" id="PS50850">
    <property type="entry name" value="MFS"/>
    <property type="match status" value="1"/>
</dbReference>
<feature type="transmembrane region" description="Helical" evidence="6">
    <location>
        <begin position="180"/>
        <end position="202"/>
    </location>
</feature>
<dbReference type="PANTHER" id="PTHR43791:SF20">
    <property type="entry name" value="TRANSPORTER, PUTATIVE (AFU_ORTHOLOGUE AFUA_3G14670)-RELATED"/>
    <property type="match status" value="1"/>
</dbReference>
<dbReference type="GO" id="GO:0016020">
    <property type="term" value="C:membrane"/>
    <property type="evidence" value="ECO:0007669"/>
    <property type="project" value="UniProtKB-SubCell"/>
</dbReference>
<protein>
    <submittedName>
        <fullName evidence="8">Allantoate permease</fullName>
    </submittedName>
</protein>